<keyword evidence="1 3" id="KW-0853">WD repeat</keyword>
<reference evidence="7" key="1">
    <citation type="journal article" date="2014" name="Science">
        <title>The coffee genome provides insight into the convergent evolution of caffeine biosynthesis.</title>
        <authorList>
            <person name="Denoeud F."/>
            <person name="Carretero-Paulet L."/>
            <person name="Dereeper A."/>
            <person name="Droc G."/>
            <person name="Guyot R."/>
            <person name="Pietrella M."/>
            <person name="Zheng C."/>
            <person name="Alberti A."/>
            <person name="Anthony F."/>
            <person name="Aprea G."/>
            <person name="Aury J.M."/>
            <person name="Bento P."/>
            <person name="Bernard M."/>
            <person name="Bocs S."/>
            <person name="Campa C."/>
            <person name="Cenci A."/>
            <person name="Combes M.C."/>
            <person name="Crouzillat D."/>
            <person name="Da Silva C."/>
            <person name="Daddiego L."/>
            <person name="De Bellis F."/>
            <person name="Dussert S."/>
            <person name="Garsmeur O."/>
            <person name="Gayraud T."/>
            <person name="Guignon V."/>
            <person name="Jahn K."/>
            <person name="Jamilloux V."/>
            <person name="Joet T."/>
            <person name="Labadie K."/>
            <person name="Lan T."/>
            <person name="Leclercq J."/>
            <person name="Lepelley M."/>
            <person name="Leroy T."/>
            <person name="Li L.T."/>
            <person name="Librado P."/>
            <person name="Lopez L."/>
            <person name="Munoz A."/>
            <person name="Noel B."/>
            <person name="Pallavicini A."/>
            <person name="Perrotta G."/>
            <person name="Poncet V."/>
            <person name="Pot D."/>
            <person name="Priyono X."/>
            <person name="Rigoreau M."/>
            <person name="Rouard M."/>
            <person name="Rozas J."/>
            <person name="Tranchant-Dubreuil C."/>
            <person name="VanBuren R."/>
            <person name="Zhang Q."/>
            <person name="Andrade A.C."/>
            <person name="Argout X."/>
            <person name="Bertrand B."/>
            <person name="de Kochko A."/>
            <person name="Graziosi G."/>
            <person name="Henry R.J."/>
            <person name="Jayarama X."/>
            <person name="Ming R."/>
            <person name="Nagai C."/>
            <person name="Rounsley S."/>
            <person name="Sankoff D."/>
            <person name="Giuliano G."/>
            <person name="Albert V.A."/>
            <person name="Wincker P."/>
            <person name="Lashermes P."/>
        </authorList>
    </citation>
    <scope>NUCLEOTIDE SEQUENCE [LARGE SCALE GENOMIC DNA]</scope>
    <source>
        <strain evidence="7">cv. DH200-94</strain>
    </source>
</reference>
<dbReference type="GO" id="GO:0016604">
    <property type="term" value="C:nuclear body"/>
    <property type="evidence" value="ECO:0007669"/>
    <property type="project" value="EnsemblPlants"/>
</dbReference>
<dbReference type="EMBL" id="HG739119">
    <property type="protein sequence ID" value="CDP08713.1"/>
    <property type="molecule type" value="Genomic_DNA"/>
</dbReference>
<feature type="region of interest" description="Disordered" evidence="4">
    <location>
        <begin position="1"/>
        <end position="39"/>
    </location>
</feature>
<evidence type="ECO:0000256" key="2">
    <source>
        <dbReference type="ARBA" id="ARBA00022737"/>
    </source>
</evidence>
<protein>
    <recommendedName>
        <fullName evidence="5">Protein kinase domain-containing protein</fullName>
    </recommendedName>
</protein>
<dbReference type="Pfam" id="PF00400">
    <property type="entry name" value="WD40"/>
    <property type="match status" value="2"/>
</dbReference>
<dbReference type="Gene3D" id="2.130.10.10">
    <property type="entry name" value="YVTN repeat-like/Quinoprotein amine dehydrogenase"/>
    <property type="match status" value="1"/>
</dbReference>
<dbReference type="GO" id="GO:0010114">
    <property type="term" value="P:response to red light"/>
    <property type="evidence" value="ECO:0007669"/>
    <property type="project" value="EnsemblPlants"/>
</dbReference>
<dbReference type="InterPro" id="IPR000719">
    <property type="entry name" value="Prot_kinase_dom"/>
</dbReference>
<dbReference type="AlphaFoldDB" id="A0A068UMA2"/>
<dbReference type="STRING" id="49390.A0A068UMA2"/>
<dbReference type="OMA" id="GCIKLLR"/>
<dbReference type="InterPro" id="IPR011009">
    <property type="entry name" value="Kinase-like_dom_sf"/>
</dbReference>
<evidence type="ECO:0000313" key="7">
    <source>
        <dbReference type="Proteomes" id="UP000295252"/>
    </source>
</evidence>
<dbReference type="SUPFAM" id="SSF50978">
    <property type="entry name" value="WD40 repeat-like"/>
    <property type="match status" value="1"/>
</dbReference>
<feature type="region of interest" description="Disordered" evidence="4">
    <location>
        <begin position="181"/>
        <end position="208"/>
    </location>
</feature>
<dbReference type="GO" id="GO:0010017">
    <property type="term" value="P:red or far-red light signaling pathway"/>
    <property type="evidence" value="ECO:0007669"/>
    <property type="project" value="EnsemblPlants"/>
</dbReference>
<proteinExistence type="predicted"/>
<evidence type="ECO:0000256" key="1">
    <source>
        <dbReference type="ARBA" id="ARBA00022574"/>
    </source>
</evidence>
<dbReference type="InterPro" id="IPR015943">
    <property type="entry name" value="WD40/YVTN_repeat-like_dom_sf"/>
</dbReference>
<dbReference type="Gene3D" id="1.10.510.10">
    <property type="entry name" value="Transferase(Phosphotransferase) domain 1"/>
    <property type="match status" value="1"/>
</dbReference>
<dbReference type="GO" id="GO:0009640">
    <property type="term" value="P:photomorphogenesis"/>
    <property type="evidence" value="ECO:0007669"/>
    <property type="project" value="EnsemblPlants"/>
</dbReference>
<dbReference type="GO" id="GO:0009637">
    <property type="term" value="P:response to blue light"/>
    <property type="evidence" value="ECO:0007669"/>
    <property type="project" value="EnsemblPlants"/>
</dbReference>
<dbReference type="InterPro" id="IPR036322">
    <property type="entry name" value="WD40_repeat_dom_sf"/>
</dbReference>
<feature type="compositionally biased region" description="Basic and acidic residues" evidence="4">
    <location>
        <begin position="1"/>
        <end position="24"/>
    </location>
</feature>
<dbReference type="SUPFAM" id="SSF56112">
    <property type="entry name" value="Protein kinase-like (PK-like)"/>
    <property type="match status" value="1"/>
</dbReference>
<evidence type="ECO:0000313" key="6">
    <source>
        <dbReference type="EMBL" id="CDP08713.1"/>
    </source>
</evidence>
<dbReference type="PROSITE" id="PS50294">
    <property type="entry name" value="WD_REPEATS_REGION"/>
    <property type="match status" value="1"/>
</dbReference>
<dbReference type="GO" id="GO:0048575">
    <property type="term" value="P:short-day photoperiodism, flowering"/>
    <property type="evidence" value="ECO:0007669"/>
    <property type="project" value="EnsemblPlants"/>
</dbReference>
<dbReference type="PhylomeDB" id="A0A068UMA2"/>
<dbReference type="PROSITE" id="PS00678">
    <property type="entry name" value="WD_REPEATS_1"/>
    <property type="match status" value="2"/>
</dbReference>
<dbReference type="Proteomes" id="UP000295252">
    <property type="component" value="Chromosome IV"/>
</dbReference>
<dbReference type="GO" id="GO:0042802">
    <property type="term" value="F:identical protein binding"/>
    <property type="evidence" value="ECO:0007669"/>
    <property type="project" value="EnsemblPlants"/>
</dbReference>
<dbReference type="PANTHER" id="PTHR44218:SF4">
    <property type="entry name" value="PROTEIN SUPPRESSOR OF PHYA-105 1-LIKE ISOFORM X1"/>
    <property type="match status" value="1"/>
</dbReference>
<dbReference type="GO" id="GO:2000028">
    <property type="term" value="P:regulation of photoperiodism, flowering"/>
    <property type="evidence" value="ECO:0007669"/>
    <property type="project" value="EnsemblPlants"/>
</dbReference>
<dbReference type="PANTHER" id="PTHR44218">
    <property type="entry name" value="PROTEIN SPA1-RELATED 2"/>
    <property type="match status" value="1"/>
</dbReference>
<evidence type="ECO:0000259" key="5">
    <source>
        <dbReference type="PROSITE" id="PS50011"/>
    </source>
</evidence>
<feature type="compositionally biased region" description="Polar residues" evidence="4">
    <location>
        <begin position="183"/>
        <end position="200"/>
    </location>
</feature>
<dbReference type="GO" id="GO:0010100">
    <property type="term" value="P:negative regulation of photomorphogenesis"/>
    <property type="evidence" value="ECO:0007669"/>
    <property type="project" value="EnsemblPlants"/>
</dbReference>
<name>A0A068UMA2_COFCA</name>
<dbReference type="Gramene" id="CDP08713">
    <property type="protein sequence ID" value="CDP08713"/>
    <property type="gene ID" value="GSCOC_T00027778001"/>
</dbReference>
<sequence length="1028" mass="115389">MEHVEDKSTVEHKSKELELDKEQEGCSTRSESSGLCVSTVSDFPGSSTNSYGDQLQKGLSNRYVMALGNQHVPRTKAYSVTDVGKGNAAEESTKRDFKTSILASVSSSNDSEAINHRQKDMWQNFFRLAGGIRSRNFSGASVSEKQGGISLSSKEKKEMESVGIKELKPLMTKQKNKVLGGVSTRSADNCRSHTQSNQQPGGDDRSKVLRSSSFTNFFRKQSRKDKAVECTEPEVHYRPHSAAMTQYEKQLITLSAQNSGVLADTKASQSLPPLPDKYLVGPVASHGKITLRDWLSSGASEMKKVERLRLFKLIVELVDLAHCEGIGLLDLRPSKFIFASPDSIKYTGSSVPIGLMTMVNQGMTKKKPLEQDAYDQREMLVKKQKLGKDMESMRHESQFFSAYCTVNETIGPKSELEPEMVQMEKKWYACPEELHSSGLLSSNIYNLGILLFELLCQFASPELHFAAMLDLRDRILPANFLSENPKEAGFCFWLLHPEPSCRPTTREILQSESIYSSEDVLVGDNAPSMMEKEEDVESELLLHFLDSLKEQRQNHVSSLLESIKCLETDIRKIGSRHEQEFYSDWMDQRLSASRSSLVSKDRDDIEILPRIFSSRSMIEEKLNLMKNISQLENAYFSLKSQAHITENSSLERADKALLSNREKWFEAQDANKDPNMEEKLIDRVGVFFEGICRFARYSTFQVCGTKWNADFLNSADAICSLSFDRDEEYIAAAGVSKKIKIFEFGSLLDDPVDIQYPMVEMSNRSKLSCVCWNQYIQHFLASTDYDGIVQIWDASNGQCFAQYIEHQKRAWSVDFSCVDPAKFASGSDDCSVKLWSINDRNSIGTIWNPANVCCVQFSTYSSYILAFGSADYKIYCYDLRHTRIPWCALAGHGKAVSYVKFIDSETLVSASTDNTLKLWDLKNTTIEGSISNACSLTFSGHTNEKNFVGLSVLDGYIACGSETNEVFAYYRSLPMPIASHKFGSFDPISGHELDESNGQFVSSVCFRRKSNIVVAANSSGSIKLLQMV</sequence>
<feature type="repeat" description="WD" evidence="3">
    <location>
        <begin position="803"/>
        <end position="845"/>
    </location>
</feature>
<dbReference type="GO" id="GO:0005524">
    <property type="term" value="F:ATP binding"/>
    <property type="evidence" value="ECO:0007669"/>
    <property type="project" value="InterPro"/>
</dbReference>
<feature type="compositionally biased region" description="Polar residues" evidence="4">
    <location>
        <begin position="25"/>
        <end position="39"/>
    </location>
</feature>
<dbReference type="PROSITE" id="PS50082">
    <property type="entry name" value="WD_REPEATS_2"/>
    <property type="match status" value="2"/>
</dbReference>
<dbReference type="InterPro" id="IPR020472">
    <property type="entry name" value="WD40_PAC1"/>
</dbReference>
<feature type="domain" description="Protein kinase" evidence="5">
    <location>
        <begin position="203"/>
        <end position="514"/>
    </location>
</feature>
<dbReference type="PRINTS" id="PR00320">
    <property type="entry name" value="GPROTEINBRPT"/>
</dbReference>
<gene>
    <name evidence="6" type="ORF">GSCOC_T00027778001</name>
</gene>
<dbReference type="InterPro" id="IPR044630">
    <property type="entry name" value="SPA1/2/3/4"/>
</dbReference>
<dbReference type="GO" id="GO:0009658">
    <property type="term" value="P:chloroplast organization"/>
    <property type="evidence" value="ECO:0007669"/>
    <property type="project" value="EnsemblPlants"/>
</dbReference>
<organism evidence="6 7">
    <name type="scientific">Coffea canephora</name>
    <name type="common">Robusta coffee</name>
    <dbReference type="NCBI Taxonomy" id="49390"/>
    <lineage>
        <taxon>Eukaryota</taxon>
        <taxon>Viridiplantae</taxon>
        <taxon>Streptophyta</taxon>
        <taxon>Embryophyta</taxon>
        <taxon>Tracheophyta</taxon>
        <taxon>Spermatophyta</taxon>
        <taxon>Magnoliopsida</taxon>
        <taxon>eudicotyledons</taxon>
        <taxon>Gunneridae</taxon>
        <taxon>Pentapetalae</taxon>
        <taxon>asterids</taxon>
        <taxon>lamiids</taxon>
        <taxon>Gentianales</taxon>
        <taxon>Rubiaceae</taxon>
        <taxon>Ixoroideae</taxon>
        <taxon>Gardenieae complex</taxon>
        <taxon>Bertiereae - Coffeeae clade</taxon>
        <taxon>Coffeeae</taxon>
        <taxon>Coffea</taxon>
    </lineage>
</organism>
<dbReference type="OrthoDB" id="273771at2759"/>
<feature type="repeat" description="WD" evidence="3">
    <location>
        <begin position="889"/>
        <end position="929"/>
    </location>
</feature>
<dbReference type="GO" id="GO:0010218">
    <property type="term" value="P:response to far red light"/>
    <property type="evidence" value="ECO:0007669"/>
    <property type="project" value="EnsemblPlants"/>
</dbReference>
<dbReference type="GO" id="GO:0004672">
    <property type="term" value="F:protein kinase activity"/>
    <property type="evidence" value="ECO:0007669"/>
    <property type="project" value="InterPro"/>
</dbReference>
<keyword evidence="2" id="KW-0677">Repeat</keyword>
<dbReference type="SMART" id="SM00320">
    <property type="entry name" value="WD40"/>
    <property type="match status" value="7"/>
</dbReference>
<keyword evidence="7" id="KW-1185">Reference proteome</keyword>
<accession>A0A068UMA2</accession>
<evidence type="ECO:0000256" key="4">
    <source>
        <dbReference type="SAM" id="MobiDB-lite"/>
    </source>
</evidence>
<dbReference type="InterPro" id="IPR001680">
    <property type="entry name" value="WD40_rpt"/>
</dbReference>
<dbReference type="InterPro" id="IPR019775">
    <property type="entry name" value="WD40_repeat_CS"/>
</dbReference>
<evidence type="ECO:0000256" key="3">
    <source>
        <dbReference type="PROSITE-ProRule" id="PRU00221"/>
    </source>
</evidence>
<dbReference type="InParanoid" id="A0A068UMA2"/>
<dbReference type="PROSITE" id="PS50011">
    <property type="entry name" value="PROTEIN_KINASE_DOM"/>
    <property type="match status" value="1"/>
</dbReference>